<evidence type="ECO:0000313" key="1">
    <source>
        <dbReference type="EMBL" id="KAJ7378032.1"/>
    </source>
</evidence>
<gene>
    <name evidence="1" type="ORF">OS493_025349</name>
</gene>
<dbReference type="Proteomes" id="UP001163046">
    <property type="component" value="Unassembled WGS sequence"/>
</dbReference>
<dbReference type="AlphaFoldDB" id="A0A9W9ZAE4"/>
<organism evidence="1 2">
    <name type="scientific">Desmophyllum pertusum</name>
    <dbReference type="NCBI Taxonomy" id="174260"/>
    <lineage>
        <taxon>Eukaryota</taxon>
        <taxon>Metazoa</taxon>
        <taxon>Cnidaria</taxon>
        <taxon>Anthozoa</taxon>
        <taxon>Hexacorallia</taxon>
        <taxon>Scleractinia</taxon>
        <taxon>Caryophylliina</taxon>
        <taxon>Caryophylliidae</taxon>
        <taxon>Desmophyllum</taxon>
    </lineage>
</organism>
<dbReference type="EMBL" id="MU826370">
    <property type="protein sequence ID" value="KAJ7378032.1"/>
    <property type="molecule type" value="Genomic_DNA"/>
</dbReference>
<proteinExistence type="predicted"/>
<protein>
    <submittedName>
        <fullName evidence="1">Uncharacterized protein</fullName>
    </submittedName>
</protein>
<evidence type="ECO:0000313" key="2">
    <source>
        <dbReference type="Proteomes" id="UP001163046"/>
    </source>
</evidence>
<sequence length="107" mass="12024">MNSNSAPKQSTLTALSPGVAPWSGSVRVELWDWNHQAPRSLFSRSLPTKYNGAWAEELDGSRVDNKREDNHTAVVTISSATYTETFSFRFLKSQESRQIILGMKFTT</sequence>
<accession>A0A9W9ZAE4</accession>
<comment type="caution">
    <text evidence="1">The sequence shown here is derived from an EMBL/GenBank/DDBJ whole genome shotgun (WGS) entry which is preliminary data.</text>
</comment>
<name>A0A9W9ZAE4_9CNID</name>
<keyword evidence="2" id="KW-1185">Reference proteome</keyword>
<reference evidence="1" key="1">
    <citation type="submission" date="2023-01" db="EMBL/GenBank/DDBJ databases">
        <title>Genome assembly of the deep-sea coral Lophelia pertusa.</title>
        <authorList>
            <person name="Herrera S."/>
            <person name="Cordes E."/>
        </authorList>
    </citation>
    <scope>NUCLEOTIDE SEQUENCE</scope>
    <source>
        <strain evidence="1">USNM1676648</strain>
        <tissue evidence="1">Polyp</tissue>
    </source>
</reference>